<dbReference type="Proteomes" id="UP001460270">
    <property type="component" value="Unassembled WGS sequence"/>
</dbReference>
<evidence type="ECO:0000313" key="2">
    <source>
        <dbReference type="Proteomes" id="UP001460270"/>
    </source>
</evidence>
<protein>
    <submittedName>
        <fullName evidence="1">Uncharacterized protein</fullName>
    </submittedName>
</protein>
<dbReference type="AlphaFoldDB" id="A0AAW0PMR4"/>
<organism evidence="1 2">
    <name type="scientific">Mugilogobius chulae</name>
    <name type="common">yellowstripe goby</name>
    <dbReference type="NCBI Taxonomy" id="88201"/>
    <lineage>
        <taxon>Eukaryota</taxon>
        <taxon>Metazoa</taxon>
        <taxon>Chordata</taxon>
        <taxon>Craniata</taxon>
        <taxon>Vertebrata</taxon>
        <taxon>Euteleostomi</taxon>
        <taxon>Actinopterygii</taxon>
        <taxon>Neopterygii</taxon>
        <taxon>Teleostei</taxon>
        <taxon>Neoteleostei</taxon>
        <taxon>Acanthomorphata</taxon>
        <taxon>Gobiaria</taxon>
        <taxon>Gobiiformes</taxon>
        <taxon>Gobioidei</taxon>
        <taxon>Gobiidae</taxon>
        <taxon>Gobionellinae</taxon>
        <taxon>Mugilogobius</taxon>
    </lineage>
</organism>
<accession>A0AAW0PMR4</accession>
<name>A0AAW0PMR4_9GOBI</name>
<reference evidence="2" key="1">
    <citation type="submission" date="2024-04" db="EMBL/GenBank/DDBJ databases">
        <title>Salinicola lusitanus LLJ914,a marine bacterium isolated from the Okinawa Trough.</title>
        <authorList>
            <person name="Li J."/>
        </authorList>
    </citation>
    <scope>NUCLEOTIDE SEQUENCE [LARGE SCALE GENOMIC DNA]</scope>
</reference>
<proteinExistence type="predicted"/>
<evidence type="ECO:0000313" key="1">
    <source>
        <dbReference type="EMBL" id="KAK7933167.1"/>
    </source>
</evidence>
<dbReference type="EMBL" id="JBBPFD010000003">
    <property type="protein sequence ID" value="KAK7933167.1"/>
    <property type="molecule type" value="Genomic_DNA"/>
</dbReference>
<gene>
    <name evidence="1" type="ORF">WMY93_004063</name>
</gene>
<comment type="caution">
    <text evidence="1">The sequence shown here is derived from an EMBL/GenBank/DDBJ whole genome shotgun (WGS) entry which is preliminary data.</text>
</comment>
<sequence length="105" mass="12033">MALFPGMRRTTAVVWRANKNNSTAPLRLLDECGPFHILCIRCAGLRLSSVTPSMSDQNTDQSYFLLRRSERTNQENNDSLHEVLDVLMIRTSQRESYKASSNRRS</sequence>
<keyword evidence="2" id="KW-1185">Reference proteome</keyword>